<dbReference type="PANTHER" id="PTHR30055">
    <property type="entry name" value="HTH-TYPE TRANSCRIPTIONAL REGULATOR RUTR"/>
    <property type="match status" value="1"/>
</dbReference>
<protein>
    <recommendedName>
        <fullName evidence="6">HTH tetR-type domain-containing protein</fullName>
    </recommendedName>
</protein>
<evidence type="ECO:0000256" key="4">
    <source>
        <dbReference type="PROSITE-ProRule" id="PRU00335"/>
    </source>
</evidence>
<evidence type="ECO:0000256" key="5">
    <source>
        <dbReference type="SAM" id="MobiDB-lite"/>
    </source>
</evidence>
<keyword evidence="1" id="KW-0805">Transcription regulation</keyword>
<name>A0A0H3WNM6_9BURK</name>
<dbReference type="GO" id="GO:0003700">
    <property type="term" value="F:DNA-binding transcription factor activity"/>
    <property type="evidence" value="ECO:0007669"/>
    <property type="project" value="TreeGrafter"/>
</dbReference>
<feature type="domain" description="HTH tetR-type" evidence="6">
    <location>
        <begin position="29"/>
        <end position="89"/>
    </location>
</feature>
<dbReference type="InterPro" id="IPR009057">
    <property type="entry name" value="Homeodomain-like_sf"/>
</dbReference>
<gene>
    <name evidence="7" type="ORF">AB870_04755</name>
</gene>
<dbReference type="Pfam" id="PF00440">
    <property type="entry name" value="TetR_N"/>
    <property type="match status" value="1"/>
</dbReference>
<dbReference type="InterPro" id="IPR050109">
    <property type="entry name" value="HTH-type_TetR-like_transc_reg"/>
</dbReference>
<dbReference type="EMBL" id="CP011807">
    <property type="protein sequence ID" value="AKM29589.1"/>
    <property type="molecule type" value="Genomic_DNA"/>
</dbReference>
<evidence type="ECO:0000256" key="1">
    <source>
        <dbReference type="ARBA" id="ARBA00023015"/>
    </source>
</evidence>
<keyword evidence="3" id="KW-0804">Transcription</keyword>
<keyword evidence="2 4" id="KW-0238">DNA-binding</keyword>
<sequence length="255" mass="28260">MTRTSRAGRVRSTAARPRHAVDTGYQRGEETRARIVLAAIKCFGEYGFTGASTRDIANAAGVNAPALQYYFDNKEGVYKACVEYILELVLGQMGEAIDVAERVVADPNATDKQLIDAFCELQNRKGGFMEKGPEIDGWHMFMAREQAGLGPEAGFKVFHERFSSRLASVGANIVTRLAGVDPDDEAMRVRAVCISTLGMAFRVMRRSVDCSMGWGTEPNPERNRMVREAVLEQTRYLLERTVKERKAASRSAAPR</sequence>
<dbReference type="AlphaFoldDB" id="A0A0H3WNM6"/>
<evidence type="ECO:0000259" key="6">
    <source>
        <dbReference type="PROSITE" id="PS50977"/>
    </source>
</evidence>
<dbReference type="Gene3D" id="1.10.10.60">
    <property type="entry name" value="Homeodomain-like"/>
    <property type="match status" value="1"/>
</dbReference>
<dbReference type="InterPro" id="IPR036271">
    <property type="entry name" value="Tet_transcr_reg_TetR-rel_C_sf"/>
</dbReference>
<dbReference type="InterPro" id="IPR001647">
    <property type="entry name" value="HTH_TetR"/>
</dbReference>
<dbReference type="Proteomes" id="UP000035651">
    <property type="component" value="Chromosome"/>
</dbReference>
<evidence type="ECO:0000313" key="8">
    <source>
        <dbReference type="Proteomes" id="UP000035651"/>
    </source>
</evidence>
<dbReference type="STRING" id="656179.AB870_04755"/>
<dbReference type="GO" id="GO:0000976">
    <property type="term" value="F:transcription cis-regulatory region binding"/>
    <property type="evidence" value="ECO:0007669"/>
    <property type="project" value="TreeGrafter"/>
</dbReference>
<keyword evidence="8" id="KW-1185">Reference proteome</keyword>
<evidence type="ECO:0000256" key="3">
    <source>
        <dbReference type="ARBA" id="ARBA00023163"/>
    </source>
</evidence>
<dbReference type="PANTHER" id="PTHR30055:SF234">
    <property type="entry name" value="HTH-TYPE TRANSCRIPTIONAL REGULATOR BETI"/>
    <property type="match status" value="1"/>
</dbReference>
<dbReference type="Pfam" id="PF09209">
    <property type="entry name" value="CecR_C"/>
    <property type="match status" value="1"/>
</dbReference>
<evidence type="ECO:0000256" key="2">
    <source>
        <dbReference type="ARBA" id="ARBA00023125"/>
    </source>
</evidence>
<accession>A0A0H3WNM6</accession>
<dbReference type="KEGG" id="pfg:AB870_04755"/>
<dbReference type="OrthoDB" id="2356263at2"/>
<dbReference type="RefSeq" id="WP_047905518.1">
    <property type="nucleotide sequence ID" value="NZ_CP011807.3"/>
</dbReference>
<dbReference type="SUPFAM" id="SSF46689">
    <property type="entry name" value="Homeodomain-like"/>
    <property type="match status" value="1"/>
</dbReference>
<proteinExistence type="predicted"/>
<dbReference type="PROSITE" id="PS50977">
    <property type="entry name" value="HTH_TETR_2"/>
    <property type="match status" value="1"/>
</dbReference>
<evidence type="ECO:0000313" key="7">
    <source>
        <dbReference type="EMBL" id="AKM29589.1"/>
    </source>
</evidence>
<dbReference type="PATRIC" id="fig|656179.3.peg.1039"/>
<dbReference type="InterPro" id="IPR015292">
    <property type="entry name" value="Tscrpt_reg_YbiH_C"/>
</dbReference>
<organism evidence="7 8">
    <name type="scientific">Pandoraea faecigallinarum</name>
    <dbReference type="NCBI Taxonomy" id="656179"/>
    <lineage>
        <taxon>Bacteria</taxon>
        <taxon>Pseudomonadati</taxon>
        <taxon>Pseudomonadota</taxon>
        <taxon>Betaproteobacteria</taxon>
        <taxon>Burkholderiales</taxon>
        <taxon>Burkholderiaceae</taxon>
        <taxon>Pandoraea</taxon>
    </lineage>
</organism>
<dbReference type="PRINTS" id="PR00455">
    <property type="entry name" value="HTHTETR"/>
</dbReference>
<dbReference type="Gene3D" id="1.10.357.10">
    <property type="entry name" value="Tetracycline Repressor, domain 2"/>
    <property type="match status" value="1"/>
</dbReference>
<reference evidence="7" key="1">
    <citation type="submission" date="2016-06" db="EMBL/GenBank/DDBJ databases">
        <title>Complete Genome Sequence of Pandoraea faecigallinarum DSM-23572.</title>
        <authorList>
            <person name="Yong D."/>
            <person name="Ee R."/>
            <person name="Lim Y.-L."/>
            <person name="Yin W.-F."/>
            <person name="Chan K.-G."/>
        </authorList>
    </citation>
    <scope>NUCLEOTIDE SEQUENCE</scope>
    <source>
        <strain evidence="7">DSM 23572</strain>
    </source>
</reference>
<dbReference type="SUPFAM" id="SSF48498">
    <property type="entry name" value="Tetracyclin repressor-like, C-terminal domain"/>
    <property type="match status" value="1"/>
</dbReference>
<feature type="region of interest" description="Disordered" evidence="5">
    <location>
        <begin position="1"/>
        <end position="24"/>
    </location>
</feature>
<feature type="DNA-binding region" description="H-T-H motif" evidence="4">
    <location>
        <begin position="52"/>
        <end position="71"/>
    </location>
</feature>